<dbReference type="EMBL" id="JAAAML010000002">
    <property type="protein sequence ID" value="MCO6408819.1"/>
    <property type="molecule type" value="Genomic_DNA"/>
</dbReference>
<protein>
    <recommendedName>
        <fullName evidence="2">peptidoglycan lytic exotransglycosylase</fullName>
        <ecNumber evidence="2">4.2.2.n1</ecNumber>
    </recommendedName>
    <alternativeName>
        <fullName evidence="5">Murein hydrolase A</fullName>
    </alternativeName>
</protein>
<dbReference type="RefSeq" id="WP_252915892.1">
    <property type="nucleotide sequence ID" value="NZ_JAAAML010000002.1"/>
</dbReference>
<dbReference type="SMART" id="SM00925">
    <property type="entry name" value="MltA"/>
    <property type="match status" value="1"/>
</dbReference>
<evidence type="ECO:0000313" key="8">
    <source>
        <dbReference type="Proteomes" id="UP001320715"/>
    </source>
</evidence>
<evidence type="ECO:0000256" key="4">
    <source>
        <dbReference type="ARBA" id="ARBA00023316"/>
    </source>
</evidence>
<comment type="caution">
    <text evidence="7">The sequence shown here is derived from an EMBL/GenBank/DDBJ whole genome shotgun (WGS) entry which is preliminary data.</text>
</comment>
<dbReference type="InterPro" id="IPR036908">
    <property type="entry name" value="RlpA-like_sf"/>
</dbReference>
<dbReference type="Pfam" id="PF06725">
    <property type="entry name" value="3D"/>
    <property type="match status" value="1"/>
</dbReference>
<organism evidence="7 8">
    <name type="scientific">Hoeflea alexandrii</name>
    <dbReference type="NCBI Taxonomy" id="288436"/>
    <lineage>
        <taxon>Bacteria</taxon>
        <taxon>Pseudomonadati</taxon>
        <taxon>Pseudomonadota</taxon>
        <taxon>Alphaproteobacteria</taxon>
        <taxon>Hyphomicrobiales</taxon>
        <taxon>Rhizobiaceae</taxon>
        <taxon>Hoeflea</taxon>
    </lineage>
</organism>
<keyword evidence="3" id="KW-0456">Lyase</keyword>
<evidence type="ECO:0000256" key="3">
    <source>
        <dbReference type="ARBA" id="ARBA00023239"/>
    </source>
</evidence>
<dbReference type="PIRSF" id="PIRSF019422">
    <property type="entry name" value="MltA"/>
    <property type="match status" value="1"/>
</dbReference>
<dbReference type="Gene3D" id="2.40.240.50">
    <property type="entry name" value="Barwin-like endoglucanases"/>
    <property type="match status" value="1"/>
</dbReference>
<keyword evidence="4" id="KW-0961">Cell wall biogenesis/degradation</keyword>
<feature type="domain" description="Lytic transglycosylase MltA" evidence="6">
    <location>
        <begin position="105"/>
        <end position="263"/>
    </location>
</feature>
<dbReference type="PANTHER" id="PTHR30124">
    <property type="entry name" value="MEMBRANE-BOUND LYTIC MUREIN TRANSGLYCOSYLASE A"/>
    <property type="match status" value="1"/>
</dbReference>
<gene>
    <name evidence="7" type="ORF">GTW23_11590</name>
</gene>
<dbReference type="Pfam" id="PF03562">
    <property type="entry name" value="MltA"/>
    <property type="match status" value="1"/>
</dbReference>
<comment type="catalytic activity">
    <reaction evidence="1">
        <text>Exolytic cleavage of the (1-&gt;4)-beta-glycosidic linkage between N-acetylmuramic acid (MurNAc) and N-acetylglucosamine (GlcNAc) residues in peptidoglycan, from either the reducing or the non-reducing ends of the peptidoglycan chains, with concomitant formation of a 1,6-anhydrobond in the MurNAc residue.</text>
        <dbReference type="EC" id="4.2.2.n1"/>
    </reaction>
</comment>
<name>A0ABT1CRI8_9HYPH</name>
<dbReference type="Proteomes" id="UP001320715">
    <property type="component" value="Unassembled WGS sequence"/>
</dbReference>
<dbReference type="PANTHER" id="PTHR30124:SF0">
    <property type="entry name" value="MEMBRANE-BOUND LYTIC MUREIN TRANSGLYCOSYLASE A"/>
    <property type="match status" value="1"/>
</dbReference>
<evidence type="ECO:0000256" key="2">
    <source>
        <dbReference type="ARBA" id="ARBA00012587"/>
    </source>
</evidence>
<evidence type="ECO:0000259" key="6">
    <source>
        <dbReference type="SMART" id="SM00925"/>
    </source>
</evidence>
<dbReference type="InterPro" id="IPR010611">
    <property type="entry name" value="3D_dom"/>
</dbReference>
<evidence type="ECO:0000256" key="5">
    <source>
        <dbReference type="ARBA" id="ARBA00030918"/>
    </source>
</evidence>
<proteinExistence type="predicted"/>
<evidence type="ECO:0000256" key="1">
    <source>
        <dbReference type="ARBA" id="ARBA00001420"/>
    </source>
</evidence>
<dbReference type="InterPro" id="IPR026044">
    <property type="entry name" value="MltA"/>
</dbReference>
<reference evidence="7 8" key="1">
    <citation type="submission" date="2020-01" db="EMBL/GenBank/DDBJ databases">
        <title>Genomes of bacteria type strains.</title>
        <authorList>
            <person name="Chen J."/>
            <person name="Zhu S."/>
            <person name="Yang J."/>
        </authorList>
    </citation>
    <scope>NUCLEOTIDE SEQUENCE [LARGE SCALE GENOMIC DNA]</scope>
    <source>
        <strain evidence="7 8">DSM 16655</strain>
    </source>
</reference>
<dbReference type="InterPro" id="IPR005300">
    <property type="entry name" value="MltA_B"/>
</dbReference>
<dbReference type="CDD" id="cd14485">
    <property type="entry name" value="mltA_like_LT_A"/>
    <property type="match status" value="1"/>
</dbReference>
<dbReference type="EC" id="4.2.2.n1" evidence="2"/>
<sequence length="377" mass="40401">MGLSLDREDFSTLPGWADDSQAAAFAAFRRSAEHATQTRPYSTGSLGLCHSDFAPAYAAALSITNSESGYPSDSEARSFFETWFRPVEIRLEHPDGLVTGYYEPQVAVSDAPESGYRYPFLRKPGKLIKVPDPDNPPAGIPRGHAFMIADADGMKCCPDRQAIESGAFAGEGLEIAWAKSSVDVFFAHIQGCARLNYADGRVERITYAAKSGHPFTGIGGLLVERGAVPADTVSMASIRQWLADNPSLAQALMWENRSFIFFEKADVENPYLGPVAAAKVPLEPGRSLAVDRRIHTFGTPIFVSATGLQDFDEPRPFARLMIAQDTGTAIVGPVRGDLFAGCGSAAGDKAGSIKAVARFVILAPAGSEIARQAGHEQ</sequence>
<dbReference type="SUPFAM" id="SSF50685">
    <property type="entry name" value="Barwin-like endoglucanases"/>
    <property type="match status" value="1"/>
</dbReference>
<dbReference type="Gene3D" id="2.40.40.10">
    <property type="entry name" value="RlpA-like domain"/>
    <property type="match status" value="1"/>
</dbReference>
<dbReference type="CDD" id="cd14668">
    <property type="entry name" value="mlta_B"/>
    <property type="match status" value="1"/>
</dbReference>
<accession>A0ABT1CRI8</accession>
<keyword evidence="8" id="KW-1185">Reference proteome</keyword>
<evidence type="ECO:0000313" key="7">
    <source>
        <dbReference type="EMBL" id="MCO6408819.1"/>
    </source>
</evidence>